<feature type="non-terminal residue" evidence="2">
    <location>
        <position position="1"/>
    </location>
</feature>
<dbReference type="EMBL" id="BGPR01199541">
    <property type="protein sequence ID" value="GBN14120.1"/>
    <property type="molecule type" value="Genomic_DNA"/>
</dbReference>
<accession>A0A4Y2LIV7</accession>
<organism evidence="2 3">
    <name type="scientific">Araneus ventricosus</name>
    <name type="common">Orbweaver spider</name>
    <name type="synonym">Epeira ventricosa</name>
    <dbReference type="NCBI Taxonomy" id="182803"/>
    <lineage>
        <taxon>Eukaryota</taxon>
        <taxon>Metazoa</taxon>
        <taxon>Ecdysozoa</taxon>
        <taxon>Arthropoda</taxon>
        <taxon>Chelicerata</taxon>
        <taxon>Arachnida</taxon>
        <taxon>Araneae</taxon>
        <taxon>Araneomorphae</taxon>
        <taxon>Entelegynae</taxon>
        <taxon>Araneoidea</taxon>
        <taxon>Araneidae</taxon>
        <taxon>Araneus</taxon>
    </lineage>
</organism>
<name>A0A4Y2LIV7_ARAVE</name>
<feature type="region of interest" description="Disordered" evidence="1">
    <location>
        <begin position="1"/>
        <end position="41"/>
    </location>
</feature>
<protein>
    <submittedName>
        <fullName evidence="2">Uncharacterized protein</fullName>
    </submittedName>
</protein>
<keyword evidence="3" id="KW-1185">Reference proteome</keyword>
<feature type="compositionally biased region" description="Basic and acidic residues" evidence="1">
    <location>
        <begin position="1"/>
        <end position="16"/>
    </location>
</feature>
<evidence type="ECO:0000313" key="2">
    <source>
        <dbReference type="EMBL" id="GBN14120.1"/>
    </source>
</evidence>
<dbReference type="Proteomes" id="UP000499080">
    <property type="component" value="Unassembled WGS sequence"/>
</dbReference>
<evidence type="ECO:0000256" key="1">
    <source>
        <dbReference type="SAM" id="MobiDB-lite"/>
    </source>
</evidence>
<comment type="caution">
    <text evidence="2">The sequence shown here is derived from an EMBL/GenBank/DDBJ whole genome shotgun (WGS) entry which is preliminary data.</text>
</comment>
<gene>
    <name evidence="2" type="ORF">AVEN_254684_1</name>
</gene>
<reference evidence="2 3" key="1">
    <citation type="journal article" date="2019" name="Sci. Rep.">
        <title>Orb-weaving spider Araneus ventricosus genome elucidates the spidroin gene catalogue.</title>
        <authorList>
            <person name="Kono N."/>
            <person name="Nakamura H."/>
            <person name="Ohtoshi R."/>
            <person name="Moran D.A.P."/>
            <person name="Shinohara A."/>
            <person name="Yoshida Y."/>
            <person name="Fujiwara M."/>
            <person name="Mori M."/>
            <person name="Tomita M."/>
            <person name="Arakawa K."/>
        </authorList>
    </citation>
    <scope>NUCLEOTIDE SEQUENCE [LARGE SCALE GENOMIC DNA]</scope>
</reference>
<evidence type="ECO:0000313" key="3">
    <source>
        <dbReference type="Proteomes" id="UP000499080"/>
    </source>
</evidence>
<dbReference type="AlphaFoldDB" id="A0A4Y2LIV7"/>
<sequence>LVETRSQRSSDPEAKTTGEITATGSPPQPLTKPHKRGGKKPCILRDCERHLPTREACSKTRYLKSQGLDKPPSDWEGVEVMAVEEFEKEPRKNASTEKMENVI</sequence>
<proteinExistence type="predicted"/>